<dbReference type="EMBL" id="JACHMF010000001">
    <property type="protein sequence ID" value="MBB4693570.1"/>
    <property type="molecule type" value="Genomic_DNA"/>
</dbReference>
<organism evidence="2 3">
    <name type="scientific">Paractinoplanes abujensis</name>
    <dbReference type="NCBI Taxonomy" id="882441"/>
    <lineage>
        <taxon>Bacteria</taxon>
        <taxon>Bacillati</taxon>
        <taxon>Actinomycetota</taxon>
        <taxon>Actinomycetes</taxon>
        <taxon>Micromonosporales</taxon>
        <taxon>Micromonosporaceae</taxon>
        <taxon>Paractinoplanes</taxon>
    </lineage>
</organism>
<accession>A0A7W7CRU7</accession>
<keyword evidence="3" id="KW-1185">Reference proteome</keyword>
<evidence type="ECO:0000313" key="3">
    <source>
        <dbReference type="Proteomes" id="UP000542742"/>
    </source>
</evidence>
<reference evidence="2 3" key="1">
    <citation type="submission" date="2020-08" db="EMBL/GenBank/DDBJ databases">
        <title>Sequencing the genomes of 1000 actinobacteria strains.</title>
        <authorList>
            <person name="Klenk H.-P."/>
        </authorList>
    </citation>
    <scope>NUCLEOTIDE SEQUENCE [LARGE SCALE GENOMIC DNA]</scope>
    <source>
        <strain evidence="2 3">DSM 45518</strain>
    </source>
</reference>
<name>A0A7W7CRU7_9ACTN</name>
<comment type="caution">
    <text evidence="2">The sequence shown here is derived from an EMBL/GenBank/DDBJ whole genome shotgun (WGS) entry which is preliminary data.</text>
</comment>
<evidence type="ECO:0000313" key="2">
    <source>
        <dbReference type="EMBL" id="MBB4693570.1"/>
    </source>
</evidence>
<gene>
    <name evidence="2" type="ORF">BKA14_003718</name>
</gene>
<protein>
    <submittedName>
        <fullName evidence="2">Uncharacterized protein</fullName>
    </submittedName>
</protein>
<proteinExistence type="predicted"/>
<feature type="region of interest" description="Disordered" evidence="1">
    <location>
        <begin position="1"/>
        <end position="37"/>
    </location>
</feature>
<dbReference type="Proteomes" id="UP000542742">
    <property type="component" value="Unassembled WGS sequence"/>
</dbReference>
<sequence length="82" mass="8922">MGQASGFNGMPGSIRRSNCQSGDPAMPRSVQFQSSKARPRRLLSYPLMCALTKDSHLALRASADSTAYFSACLSFHSAIMHR</sequence>
<evidence type="ECO:0000256" key="1">
    <source>
        <dbReference type="SAM" id="MobiDB-lite"/>
    </source>
</evidence>
<dbReference type="AlphaFoldDB" id="A0A7W7CRU7"/>